<dbReference type="Proteomes" id="UP000887116">
    <property type="component" value="Unassembled WGS sequence"/>
</dbReference>
<dbReference type="EMBL" id="BMAO01018879">
    <property type="protein sequence ID" value="GFR26792.1"/>
    <property type="molecule type" value="Genomic_DNA"/>
</dbReference>
<evidence type="ECO:0000313" key="1">
    <source>
        <dbReference type="EMBL" id="GFR26792.1"/>
    </source>
</evidence>
<reference evidence="1" key="1">
    <citation type="submission" date="2020-07" db="EMBL/GenBank/DDBJ databases">
        <title>Multicomponent nature underlies the extraordinary mechanical properties of spider dragline silk.</title>
        <authorList>
            <person name="Kono N."/>
            <person name="Nakamura H."/>
            <person name="Mori M."/>
            <person name="Yoshida Y."/>
            <person name="Ohtoshi R."/>
            <person name="Malay A.D."/>
            <person name="Moran D.A.P."/>
            <person name="Tomita M."/>
            <person name="Numata K."/>
            <person name="Arakawa K."/>
        </authorList>
    </citation>
    <scope>NUCLEOTIDE SEQUENCE</scope>
</reference>
<keyword evidence="2" id="KW-1185">Reference proteome</keyword>
<comment type="caution">
    <text evidence="1">The sequence shown here is derived from an EMBL/GenBank/DDBJ whole genome shotgun (WGS) entry which is preliminary data.</text>
</comment>
<sequence>MQRTGSGLRNFSRSTGRGRCLVRALVTGAKPSGEVEWVRGSCGSRERTVLKGRASGEDDGKWWRERVVLDFEIFRGPPEEGAGSCGPW</sequence>
<organism evidence="1 2">
    <name type="scientific">Trichonephila clavata</name>
    <name type="common">Joro spider</name>
    <name type="synonym">Nephila clavata</name>
    <dbReference type="NCBI Taxonomy" id="2740835"/>
    <lineage>
        <taxon>Eukaryota</taxon>
        <taxon>Metazoa</taxon>
        <taxon>Ecdysozoa</taxon>
        <taxon>Arthropoda</taxon>
        <taxon>Chelicerata</taxon>
        <taxon>Arachnida</taxon>
        <taxon>Araneae</taxon>
        <taxon>Araneomorphae</taxon>
        <taxon>Entelegynae</taxon>
        <taxon>Araneoidea</taxon>
        <taxon>Nephilidae</taxon>
        <taxon>Trichonephila</taxon>
    </lineage>
</organism>
<proteinExistence type="predicted"/>
<name>A0A8X6HMR9_TRICU</name>
<accession>A0A8X6HMR9</accession>
<protein>
    <submittedName>
        <fullName evidence="1">Uncharacterized protein</fullName>
    </submittedName>
</protein>
<dbReference type="AlphaFoldDB" id="A0A8X6HMR9"/>
<gene>
    <name evidence="1" type="ORF">TNCT_154861</name>
</gene>
<evidence type="ECO:0000313" key="2">
    <source>
        <dbReference type="Proteomes" id="UP000887116"/>
    </source>
</evidence>